<dbReference type="CDD" id="cd19757">
    <property type="entry name" value="Bbox1"/>
    <property type="match status" value="1"/>
</dbReference>
<dbReference type="SUPFAM" id="SSF57845">
    <property type="entry name" value="B-box zinc-binding domain"/>
    <property type="match status" value="1"/>
</dbReference>
<evidence type="ECO:0000313" key="11">
    <source>
        <dbReference type="Proteomes" id="UP000683360"/>
    </source>
</evidence>
<dbReference type="PROSITE" id="PS50119">
    <property type="entry name" value="ZF_BBOX"/>
    <property type="match status" value="2"/>
</dbReference>
<keyword evidence="1" id="KW-0597">Phosphoprotein</keyword>
<keyword evidence="10" id="KW-0012">Acyltransferase</keyword>
<evidence type="ECO:0000256" key="2">
    <source>
        <dbReference type="ARBA" id="ARBA00022723"/>
    </source>
</evidence>
<keyword evidence="4" id="KW-0862">Zinc</keyword>
<proteinExistence type="predicted"/>
<keyword evidence="2" id="KW-0479">Metal-binding</keyword>
<dbReference type="Pfam" id="PF13445">
    <property type="entry name" value="zf-RING_UBOX"/>
    <property type="match status" value="1"/>
</dbReference>
<organism evidence="10 11">
    <name type="scientific">Mytilus edulis</name>
    <name type="common">Blue mussel</name>
    <dbReference type="NCBI Taxonomy" id="6550"/>
    <lineage>
        <taxon>Eukaryota</taxon>
        <taxon>Metazoa</taxon>
        <taxon>Spiralia</taxon>
        <taxon>Lophotrochozoa</taxon>
        <taxon>Mollusca</taxon>
        <taxon>Bivalvia</taxon>
        <taxon>Autobranchia</taxon>
        <taxon>Pteriomorphia</taxon>
        <taxon>Mytilida</taxon>
        <taxon>Mytiloidea</taxon>
        <taxon>Mytilidae</taxon>
        <taxon>Mytilinae</taxon>
        <taxon>Mytilus</taxon>
    </lineage>
</organism>
<comment type="caution">
    <text evidence="10">The sequence shown here is derived from an EMBL/GenBank/DDBJ whole genome shotgun (WGS) entry which is preliminary data.</text>
</comment>
<dbReference type="CDD" id="cd19756">
    <property type="entry name" value="Bbox2"/>
    <property type="match status" value="1"/>
</dbReference>
<dbReference type="InterPro" id="IPR000315">
    <property type="entry name" value="Znf_B-box"/>
</dbReference>
<feature type="compositionally biased region" description="Basic residues" evidence="7">
    <location>
        <begin position="405"/>
        <end position="428"/>
    </location>
</feature>
<dbReference type="Proteomes" id="UP000683360">
    <property type="component" value="Unassembled WGS sequence"/>
</dbReference>
<evidence type="ECO:0000259" key="9">
    <source>
        <dbReference type="PROSITE" id="PS50119"/>
    </source>
</evidence>
<dbReference type="AlphaFoldDB" id="A0A8S3QXW8"/>
<evidence type="ECO:0000256" key="6">
    <source>
        <dbReference type="SAM" id="Coils"/>
    </source>
</evidence>
<dbReference type="SUPFAM" id="SSF57850">
    <property type="entry name" value="RING/U-box"/>
    <property type="match status" value="1"/>
</dbReference>
<dbReference type="InterPro" id="IPR013083">
    <property type="entry name" value="Znf_RING/FYVE/PHD"/>
</dbReference>
<feature type="region of interest" description="Disordered" evidence="7">
    <location>
        <begin position="405"/>
        <end position="522"/>
    </location>
</feature>
<evidence type="ECO:0000259" key="8">
    <source>
        <dbReference type="PROSITE" id="PS50089"/>
    </source>
</evidence>
<dbReference type="InterPro" id="IPR027370">
    <property type="entry name" value="Znf-RING_euk"/>
</dbReference>
<dbReference type="EMBL" id="CAJPWZ010000873">
    <property type="protein sequence ID" value="CAG2201971.1"/>
    <property type="molecule type" value="Genomic_DNA"/>
</dbReference>
<gene>
    <name evidence="10" type="ORF">MEDL_16540</name>
</gene>
<dbReference type="OrthoDB" id="6129516at2759"/>
<dbReference type="InterPro" id="IPR017907">
    <property type="entry name" value="Znf_RING_CS"/>
</dbReference>
<name>A0A8S3QXW8_MYTED</name>
<dbReference type="GO" id="GO:0008270">
    <property type="term" value="F:zinc ion binding"/>
    <property type="evidence" value="ECO:0007669"/>
    <property type="project" value="UniProtKB-KW"/>
</dbReference>
<dbReference type="InterPro" id="IPR001841">
    <property type="entry name" value="Znf_RING"/>
</dbReference>
<feature type="compositionally biased region" description="Acidic residues" evidence="7">
    <location>
        <begin position="810"/>
        <end position="830"/>
    </location>
</feature>
<dbReference type="Gene3D" id="3.30.40.10">
    <property type="entry name" value="Zinc/RING finger domain, C3HC4 (zinc finger)"/>
    <property type="match status" value="1"/>
</dbReference>
<dbReference type="PANTHER" id="PTHR25462:SF229">
    <property type="entry name" value="TRANSCRIPTION INTERMEDIARY FACTOR 1-BETA"/>
    <property type="match status" value="1"/>
</dbReference>
<dbReference type="SMART" id="SM00184">
    <property type="entry name" value="RING"/>
    <property type="match status" value="1"/>
</dbReference>
<dbReference type="PROSITE" id="PS00518">
    <property type="entry name" value="ZF_RING_1"/>
    <property type="match status" value="1"/>
</dbReference>
<dbReference type="EC" id="2.3.2.27" evidence="10"/>
<evidence type="ECO:0000256" key="7">
    <source>
        <dbReference type="SAM" id="MobiDB-lite"/>
    </source>
</evidence>
<reference evidence="10" key="1">
    <citation type="submission" date="2021-03" db="EMBL/GenBank/DDBJ databases">
        <authorList>
            <person name="Bekaert M."/>
        </authorList>
    </citation>
    <scope>NUCLEOTIDE SEQUENCE</scope>
</reference>
<feature type="compositionally biased region" description="Basic and acidic residues" evidence="7">
    <location>
        <begin position="454"/>
        <end position="466"/>
    </location>
</feature>
<feature type="domain" description="B box-type" evidence="9">
    <location>
        <begin position="170"/>
        <end position="208"/>
    </location>
</feature>
<dbReference type="Pfam" id="PF00643">
    <property type="entry name" value="zf-B_box"/>
    <property type="match status" value="1"/>
</dbReference>
<feature type="compositionally biased region" description="Basic residues" evidence="7">
    <location>
        <begin position="441"/>
        <end position="453"/>
    </location>
</feature>
<sequence length="890" mass="101624">MSSLAADVIDPDVADTFLTCSVCEEPFKNPVGLPCLHSFCKECLTKHILSTTKAQKNPKAFTCPKCKRHVDSPDPHQPPHSWADLFPPNHFVLSLMEGVKIRSDSQKCDPCSRRNEKVIAIRWCKECGEALCQQCEGFHRSMKYSQHHHLVSMEELKTQPIKNTVSRPPCPDHEGTLLGFFCEDHNQVVCSSCVTIDHRKCKHVTTTAEAAEKQYVDAETLSEKLKLQRDWSRRIAENRRHSARVLEDSTNQIRHQITSIRQQINDLLVQKEVKILEELKTAHAEEKEQYDKVIETCDGLVSTTENAIALIQNSMRHGSDTDVILAIDNVKNESQSCENKLADLTTRLKDLFINFSADSTLQAVVNGLDDLGRLTTTQANVNLTAPYNVEPMTYRSDHTHRDHIHHEHTHRDHIHHEHTHRDHIHHEHTHREHDHNDRTHREHQHHETRHTHTHRDDKRREIEIESVRSLPLSPMSTARKSPVAMPPAAHQRKALTPPYEIARSPVVTPRKLRKRSPSPLPPLMLPKSVSPFPYNRIIPRPATLETFFKGRTSNDRENCCFTGADIIQDGRIILCDQTHRKVKVFNHNYQWCGEKVLSAKPYDVCCIGGSDIAVTLPTEKKIQLYTVRDSDFICIANIQTGAKCYGIAYAQKKFAVCCFSAPPSVKLMSRDGRELKTIARDMAGNDYFNFPDYVAMDKNTRNIYVTDRYRKSISCITALGEKRWEIRYDNLKVPRGIAVYGSKVFVAGCRSHTIVQLNIDGDILGDIISEGISYPTKIVVHPNGENILVTQHQATLIDVEKNMEQQEDNRESEDGESDSTESYDLNEEVGDESKDFIDDEDKDYIDDGDEDFIDDEDEDFIDDEEASSENENEDFSDDEDSDYSEEDSDD</sequence>
<evidence type="ECO:0000313" key="10">
    <source>
        <dbReference type="EMBL" id="CAG2201971.1"/>
    </source>
</evidence>
<dbReference type="Gene3D" id="2.120.10.30">
    <property type="entry name" value="TolB, C-terminal domain"/>
    <property type="match status" value="1"/>
</dbReference>
<feature type="region of interest" description="Disordered" evidence="7">
    <location>
        <begin position="803"/>
        <end position="890"/>
    </location>
</feature>
<evidence type="ECO:0000256" key="1">
    <source>
        <dbReference type="ARBA" id="ARBA00022553"/>
    </source>
</evidence>
<dbReference type="PROSITE" id="PS50089">
    <property type="entry name" value="ZF_RING_2"/>
    <property type="match status" value="1"/>
</dbReference>
<feature type="domain" description="RING-type" evidence="8">
    <location>
        <begin position="20"/>
        <end position="67"/>
    </location>
</feature>
<dbReference type="InterPro" id="IPR047153">
    <property type="entry name" value="TRIM45/56/19-like"/>
</dbReference>
<dbReference type="GO" id="GO:0061630">
    <property type="term" value="F:ubiquitin protein ligase activity"/>
    <property type="evidence" value="ECO:0007669"/>
    <property type="project" value="UniProtKB-EC"/>
</dbReference>
<accession>A0A8S3QXW8</accession>
<feature type="coiled-coil region" evidence="6">
    <location>
        <begin position="269"/>
        <end position="296"/>
    </location>
</feature>
<keyword evidence="6" id="KW-0175">Coiled coil</keyword>
<dbReference type="Gene3D" id="3.30.160.60">
    <property type="entry name" value="Classic Zinc Finger"/>
    <property type="match status" value="1"/>
</dbReference>
<evidence type="ECO:0000256" key="5">
    <source>
        <dbReference type="PROSITE-ProRule" id="PRU00024"/>
    </source>
</evidence>
<keyword evidence="10" id="KW-0808">Transferase</keyword>
<dbReference type="PANTHER" id="PTHR25462">
    <property type="entry name" value="BONUS, ISOFORM C-RELATED"/>
    <property type="match status" value="1"/>
</dbReference>
<keyword evidence="3 5" id="KW-0863">Zinc-finger</keyword>
<evidence type="ECO:0000256" key="3">
    <source>
        <dbReference type="ARBA" id="ARBA00022771"/>
    </source>
</evidence>
<dbReference type="SUPFAM" id="SSF101898">
    <property type="entry name" value="NHL repeat"/>
    <property type="match status" value="1"/>
</dbReference>
<dbReference type="GO" id="GO:0006513">
    <property type="term" value="P:protein monoubiquitination"/>
    <property type="evidence" value="ECO:0007669"/>
    <property type="project" value="TreeGrafter"/>
</dbReference>
<protein>
    <submittedName>
        <fullName evidence="10">TRIM56</fullName>
        <ecNumber evidence="10">2.3.2.27</ecNumber>
    </submittedName>
</protein>
<feature type="compositionally biased region" description="Acidic residues" evidence="7">
    <location>
        <begin position="837"/>
        <end position="890"/>
    </location>
</feature>
<feature type="domain" description="B box-type" evidence="9">
    <location>
        <begin position="106"/>
        <end position="153"/>
    </location>
</feature>
<dbReference type="InterPro" id="IPR011042">
    <property type="entry name" value="6-blade_b-propeller_TolB-like"/>
</dbReference>
<feature type="compositionally biased region" description="Basic and acidic residues" evidence="7">
    <location>
        <begin position="429"/>
        <end position="440"/>
    </location>
</feature>
<keyword evidence="11" id="KW-1185">Reference proteome</keyword>
<evidence type="ECO:0000256" key="4">
    <source>
        <dbReference type="ARBA" id="ARBA00022833"/>
    </source>
</evidence>